<reference evidence="1" key="1">
    <citation type="submission" date="2014-09" db="EMBL/GenBank/DDBJ databases">
        <authorList>
            <person name="Magalhaes I.L.F."/>
            <person name="Oliveira U."/>
            <person name="Santos F.R."/>
            <person name="Vidigal T.H.D.A."/>
            <person name="Brescovit A.D."/>
            <person name="Santos A.J."/>
        </authorList>
    </citation>
    <scope>NUCLEOTIDE SEQUENCE</scope>
    <source>
        <tissue evidence="1">Shoot tissue taken approximately 20 cm above the soil surface</tissue>
    </source>
</reference>
<reference evidence="1" key="2">
    <citation type="journal article" date="2015" name="Data Brief">
        <title>Shoot transcriptome of the giant reed, Arundo donax.</title>
        <authorList>
            <person name="Barrero R.A."/>
            <person name="Guerrero F.D."/>
            <person name="Moolhuijzen P."/>
            <person name="Goolsby J.A."/>
            <person name="Tidwell J."/>
            <person name="Bellgard S.E."/>
            <person name="Bellgard M.I."/>
        </authorList>
    </citation>
    <scope>NUCLEOTIDE SEQUENCE</scope>
    <source>
        <tissue evidence="1">Shoot tissue taken approximately 20 cm above the soil surface</tissue>
    </source>
</reference>
<accession>A0A0A9F1W5</accession>
<dbReference type="EMBL" id="GBRH01195603">
    <property type="protein sequence ID" value="JAE02293.1"/>
    <property type="molecule type" value="Transcribed_RNA"/>
</dbReference>
<name>A0A0A9F1W5_ARUDO</name>
<proteinExistence type="predicted"/>
<sequence length="25" mass="3023">MKEYPFLCHSVTGKRLITKRRWQGS</sequence>
<organism evidence="1">
    <name type="scientific">Arundo donax</name>
    <name type="common">Giant reed</name>
    <name type="synonym">Donax arundinaceus</name>
    <dbReference type="NCBI Taxonomy" id="35708"/>
    <lineage>
        <taxon>Eukaryota</taxon>
        <taxon>Viridiplantae</taxon>
        <taxon>Streptophyta</taxon>
        <taxon>Embryophyta</taxon>
        <taxon>Tracheophyta</taxon>
        <taxon>Spermatophyta</taxon>
        <taxon>Magnoliopsida</taxon>
        <taxon>Liliopsida</taxon>
        <taxon>Poales</taxon>
        <taxon>Poaceae</taxon>
        <taxon>PACMAD clade</taxon>
        <taxon>Arundinoideae</taxon>
        <taxon>Arundineae</taxon>
        <taxon>Arundo</taxon>
    </lineage>
</organism>
<protein>
    <submittedName>
        <fullName evidence="1">Uncharacterized protein</fullName>
    </submittedName>
</protein>
<dbReference type="AlphaFoldDB" id="A0A0A9F1W5"/>
<evidence type="ECO:0000313" key="1">
    <source>
        <dbReference type="EMBL" id="JAE02293.1"/>
    </source>
</evidence>